<organism evidence="2 3">
    <name type="scientific">Cylicocyclus nassatus</name>
    <name type="common">Nematode worm</name>
    <dbReference type="NCBI Taxonomy" id="53992"/>
    <lineage>
        <taxon>Eukaryota</taxon>
        <taxon>Metazoa</taxon>
        <taxon>Ecdysozoa</taxon>
        <taxon>Nematoda</taxon>
        <taxon>Chromadorea</taxon>
        <taxon>Rhabditida</taxon>
        <taxon>Rhabditina</taxon>
        <taxon>Rhabditomorpha</taxon>
        <taxon>Strongyloidea</taxon>
        <taxon>Strongylidae</taxon>
        <taxon>Cylicocyclus</taxon>
    </lineage>
</organism>
<evidence type="ECO:0000313" key="3">
    <source>
        <dbReference type="Proteomes" id="UP001176961"/>
    </source>
</evidence>
<feature type="compositionally biased region" description="Basic and acidic residues" evidence="1">
    <location>
        <begin position="45"/>
        <end position="71"/>
    </location>
</feature>
<dbReference type="AlphaFoldDB" id="A0AA36GT09"/>
<name>A0AA36GT09_CYLNA</name>
<evidence type="ECO:0000313" key="2">
    <source>
        <dbReference type="EMBL" id="CAJ0597811.1"/>
    </source>
</evidence>
<sequence>MDMGKIDEQIKVRELQEAINISTTAVEKALRNLGNETEQPTNIEHVNEEREGTAKNGEIMKEPAREEPERDELLVTEEARLHKKELLVPVVLELELDKNQQAAADLNLVIEELENQKSC</sequence>
<comment type="caution">
    <text evidence="2">The sequence shown here is derived from an EMBL/GenBank/DDBJ whole genome shotgun (WGS) entry which is preliminary data.</text>
</comment>
<evidence type="ECO:0000256" key="1">
    <source>
        <dbReference type="SAM" id="MobiDB-lite"/>
    </source>
</evidence>
<dbReference type="Proteomes" id="UP001176961">
    <property type="component" value="Unassembled WGS sequence"/>
</dbReference>
<accession>A0AA36GT09</accession>
<keyword evidence="3" id="KW-1185">Reference proteome</keyword>
<dbReference type="EMBL" id="CATQJL010000223">
    <property type="protein sequence ID" value="CAJ0597811.1"/>
    <property type="molecule type" value="Genomic_DNA"/>
</dbReference>
<gene>
    <name evidence="2" type="ORF">CYNAS_LOCUS9794</name>
</gene>
<reference evidence="2" key="1">
    <citation type="submission" date="2023-07" db="EMBL/GenBank/DDBJ databases">
        <authorList>
            <consortium name="CYATHOMIX"/>
        </authorList>
    </citation>
    <scope>NUCLEOTIDE SEQUENCE</scope>
    <source>
        <strain evidence="2">N/A</strain>
    </source>
</reference>
<feature type="compositionally biased region" description="Polar residues" evidence="1">
    <location>
        <begin position="34"/>
        <end position="44"/>
    </location>
</feature>
<protein>
    <submittedName>
        <fullName evidence="2">Uncharacterized protein</fullName>
    </submittedName>
</protein>
<feature type="region of interest" description="Disordered" evidence="1">
    <location>
        <begin position="34"/>
        <end position="71"/>
    </location>
</feature>
<proteinExistence type="predicted"/>